<protein>
    <recommendedName>
        <fullName evidence="9">DUF1565 domain-containing protein</fullName>
    </recommendedName>
</protein>
<accession>A0ABM6WGY1</accession>
<evidence type="ECO:0000256" key="5">
    <source>
        <dbReference type="ARBA" id="ARBA00022729"/>
    </source>
</evidence>
<keyword evidence="6" id="KW-0106">Calcium</keyword>
<dbReference type="SUPFAM" id="SSF51126">
    <property type="entry name" value="Pectin lyase-like"/>
    <property type="match status" value="1"/>
</dbReference>
<dbReference type="RefSeq" id="WP_162147913.1">
    <property type="nucleotide sequence ID" value="NZ_CP021130.1"/>
</dbReference>
<keyword evidence="11" id="KW-1185">Reference proteome</keyword>
<dbReference type="PANTHER" id="PTHR40088">
    <property type="entry name" value="PECTATE LYASE (EUROFUNG)"/>
    <property type="match status" value="1"/>
</dbReference>
<evidence type="ECO:0000256" key="7">
    <source>
        <dbReference type="ARBA" id="ARBA00023239"/>
    </source>
</evidence>
<dbReference type="InterPro" id="IPR012334">
    <property type="entry name" value="Pectin_lyas_fold"/>
</dbReference>
<sequence length="556" mass="61388">MPGQEIDLVPVQLYEDWLPELAPPWLQKDRGWALLAGWGRALDEYSSLVATGLLARWAQLAPEDALNRLGAERGLTRYPGESLEAWRTRVLGAWEFWQWAGTEYGLSVALSQLGYASAIVPVWTYDTTRWSEFNVYLYPNTRSYDGTPEERARILAIINKIKPAHTRLAAAYYVGYGPITWNPSGLTWDPSGQVWEAPPIQLWPEQAFYPNPTGLRTFYVSPAGSNSNPGTQSQPWQTITYAISQLVAGDVLRVMDGVYNEYVHINRSGTPANRIVVMSHNKWGAKINAAGNNYGITFGGSYIDVIGFEVYGAARVGIMSWTYNPANVYQSNRVLWCYVHDIIPPCDSDGGAGIVFSTYSENCEAAYNVVRDIGDYAAGHCTWIHGIYAQGQGAIIRGNFVQRVRGYGLDNWHRPKNGYIINNTVVNCRYGGLSLGTDVDGHTVDGYLIANNIFALNGSYGVQEVAQTGVNQFLNNLNWGNPTNWALATSTHQNSLNADPKFVDYQAGGNGNYRLLQSSPAINAGALVSQLPEYDLDGLPRLRGAPDIGAYELQEA</sequence>
<dbReference type="InterPro" id="IPR059226">
    <property type="entry name" value="Choice_anch_Q_dom"/>
</dbReference>
<dbReference type="Pfam" id="PF09684">
    <property type="entry name" value="Tail_P2_I"/>
    <property type="match status" value="1"/>
</dbReference>
<comment type="similarity">
    <text evidence="8">Belongs to the polysaccharide lyase 9 family.</text>
</comment>
<reference evidence="10 11" key="1">
    <citation type="submission" date="2017-05" db="EMBL/GenBank/DDBJ databases">
        <title>Complete genome sequence of Meiothermus taiwanensis WR-220.</title>
        <authorList>
            <person name="Wu W.-L."/>
            <person name="Lo W.-S."/>
            <person name="Kuo C.-H."/>
            <person name="Wu S.-H."/>
        </authorList>
    </citation>
    <scope>NUCLEOTIDE SEQUENCE [LARGE SCALE GENOMIC DNA]</scope>
    <source>
        <strain evidence="10 11">WR-220</strain>
    </source>
</reference>
<organism evidence="10 11">
    <name type="scientific">Meiothermus taiwanensis WR-220</name>
    <dbReference type="NCBI Taxonomy" id="1339250"/>
    <lineage>
        <taxon>Bacteria</taxon>
        <taxon>Thermotogati</taxon>
        <taxon>Deinococcota</taxon>
        <taxon>Deinococci</taxon>
        <taxon>Thermales</taxon>
        <taxon>Thermaceae</taxon>
        <taxon>Meiothermus</taxon>
    </lineage>
</organism>
<dbReference type="EMBL" id="CP021130">
    <property type="protein sequence ID" value="AWR86261.1"/>
    <property type="molecule type" value="Genomic_DNA"/>
</dbReference>
<evidence type="ECO:0000256" key="1">
    <source>
        <dbReference type="ARBA" id="ARBA00001913"/>
    </source>
</evidence>
<evidence type="ECO:0000256" key="8">
    <source>
        <dbReference type="ARBA" id="ARBA00038263"/>
    </source>
</evidence>
<dbReference type="InterPro" id="IPR052052">
    <property type="entry name" value="Polysaccharide_Lyase_9"/>
</dbReference>
<keyword evidence="7" id="KW-0456">Lyase</keyword>
<keyword evidence="3" id="KW-0964">Secreted</keyword>
<evidence type="ECO:0000256" key="3">
    <source>
        <dbReference type="ARBA" id="ARBA00022525"/>
    </source>
</evidence>
<evidence type="ECO:0000259" key="9">
    <source>
        <dbReference type="Pfam" id="PF07602"/>
    </source>
</evidence>
<dbReference type="InterPro" id="IPR011050">
    <property type="entry name" value="Pectin_lyase_fold/virulence"/>
</dbReference>
<dbReference type="Proteomes" id="UP000263013">
    <property type="component" value="Chromosome"/>
</dbReference>
<evidence type="ECO:0000256" key="4">
    <source>
        <dbReference type="ARBA" id="ARBA00022723"/>
    </source>
</evidence>
<evidence type="ECO:0000313" key="11">
    <source>
        <dbReference type="Proteomes" id="UP000263013"/>
    </source>
</evidence>
<dbReference type="Pfam" id="PF07602">
    <property type="entry name" value="DUF1565"/>
    <property type="match status" value="1"/>
</dbReference>
<evidence type="ECO:0000313" key="10">
    <source>
        <dbReference type="EMBL" id="AWR86261.1"/>
    </source>
</evidence>
<dbReference type="PANTHER" id="PTHR40088:SF1">
    <property type="entry name" value="PECTATE LYASE PEL9"/>
    <property type="match status" value="1"/>
</dbReference>
<dbReference type="NCBIfam" id="NF041518">
    <property type="entry name" value="choice_anch_Q"/>
    <property type="match status" value="1"/>
</dbReference>
<dbReference type="InterPro" id="IPR011459">
    <property type="entry name" value="DUF1565"/>
</dbReference>
<evidence type="ECO:0000256" key="2">
    <source>
        <dbReference type="ARBA" id="ARBA00004613"/>
    </source>
</evidence>
<name>A0ABM6WGY1_9DEIN</name>
<dbReference type="InterPro" id="IPR006521">
    <property type="entry name" value="Tail_protein_I"/>
</dbReference>
<evidence type="ECO:0000256" key="6">
    <source>
        <dbReference type="ARBA" id="ARBA00022837"/>
    </source>
</evidence>
<keyword evidence="4" id="KW-0479">Metal-binding</keyword>
<keyword evidence="5" id="KW-0732">Signal</keyword>
<comment type="subcellular location">
    <subcellularLocation>
        <location evidence="2">Secreted</location>
    </subcellularLocation>
</comment>
<feature type="domain" description="DUF1565" evidence="9">
    <location>
        <begin position="223"/>
        <end position="261"/>
    </location>
</feature>
<gene>
    <name evidence="10" type="ORF">Mtai_v1c10170</name>
</gene>
<dbReference type="Gene3D" id="2.160.20.10">
    <property type="entry name" value="Single-stranded right-handed beta-helix, Pectin lyase-like"/>
    <property type="match status" value="1"/>
</dbReference>
<proteinExistence type="inferred from homology"/>
<comment type="cofactor">
    <cofactor evidence="1">
        <name>Ca(2+)</name>
        <dbReference type="ChEBI" id="CHEBI:29108"/>
    </cofactor>
</comment>